<gene>
    <name evidence="1" type="ORF">ALEPTO_LOCUS4712</name>
</gene>
<dbReference type="InterPro" id="IPR036910">
    <property type="entry name" value="HMG_box_dom_sf"/>
</dbReference>
<protein>
    <submittedName>
        <fullName evidence="1">10684_t:CDS:1</fullName>
    </submittedName>
</protein>
<name>A0A9N9ADY9_9GLOM</name>
<dbReference type="Proteomes" id="UP000789508">
    <property type="component" value="Unassembled WGS sequence"/>
</dbReference>
<dbReference type="SUPFAM" id="SSF47095">
    <property type="entry name" value="HMG-box"/>
    <property type="match status" value="1"/>
</dbReference>
<evidence type="ECO:0000313" key="2">
    <source>
        <dbReference type="Proteomes" id="UP000789508"/>
    </source>
</evidence>
<organism evidence="1 2">
    <name type="scientific">Ambispora leptoticha</name>
    <dbReference type="NCBI Taxonomy" id="144679"/>
    <lineage>
        <taxon>Eukaryota</taxon>
        <taxon>Fungi</taxon>
        <taxon>Fungi incertae sedis</taxon>
        <taxon>Mucoromycota</taxon>
        <taxon>Glomeromycotina</taxon>
        <taxon>Glomeromycetes</taxon>
        <taxon>Archaeosporales</taxon>
        <taxon>Ambisporaceae</taxon>
        <taxon>Ambispora</taxon>
    </lineage>
</organism>
<reference evidence="1" key="1">
    <citation type="submission" date="2021-06" db="EMBL/GenBank/DDBJ databases">
        <authorList>
            <person name="Kallberg Y."/>
            <person name="Tangrot J."/>
            <person name="Rosling A."/>
        </authorList>
    </citation>
    <scope>NUCLEOTIDE SEQUENCE</scope>
    <source>
        <strain evidence="1">FL130A</strain>
    </source>
</reference>
<dbReference type="Gene3D" id="1.10.30.10">
    <property type="entry name" value="High mobility group box domain"/>
    <property type="match status" value="1"/>
</dbReference>
<comment type="caution">
    <text evidence="1">The sequence shown here is derived from an EMBL/GenBank/DDBJ whole genome shotgun (WGS) entry which is preliminary data.</text>
</comment>
<accession>A0A9N9ADY9</accession>
<evidence type="ECO:0000313" key="1">
    <source>
        <dbReference type="EMBL" id="CAG8526156.1"/>
    </source>
</evidence>
<sequence length="212" mass="24664">MLNNDQYNNTSLNEISQYNHLRPPFPPSITVSDVLESKRQNRQATKTMNCFFIYRKAMVMQNENQIEKVNMPTLSKLASIFWKEESREVKEAYKQLAKMVHDYLHQSISAIDFYQGASFEGYSQMEIPTHFSGEDIIYGIRDSFGHQNSSYYVLNQKNDTNETSNLSNLDALNRINVADSFSENNNYCDCGCLSCSYRIQYLEIMLKNYKKA</sequence>
<proteinExistence type="predicted"/>
<keyword evidence="2" id="KW-1185">Reference proteome</keyword>
<dbReference type="OrthoDB" id="6247875at2759"/>
<dbReference type="AlphaFoldDB" id="A0A9N9ADY9"/>
<dbReference type="EMBL" id="CAJVPS010001144">
    <property type="protein sequence ID" value="CAG8526156.1"/>
    <property type="molecule type" value="Genomic_DNA"/>
</dbReference>